<feature type="transmembrane region" description="Helical" evidence="7">
    <location>
        <begin position="70"/>
        <end position="91"/>
    </location>
</feature>
<name>A0ABP6XF64_9ACTN</name>
<feature type="transmembrane region" description="Helical" evidence="7">
    <location>
        <begin position="6"/>
        <end position="26"/>
    </location>
</feature>
<accession>A0ABP6XF64</accession>
<dbReference type="RefSeq" id="WP_204910584.1">
    <property type="nucleotide sequence ID" value="NZ_BAAAYR010000002.1"/>
</dbReference>
<evidence type="ECO:0000313" key="8">
    <source>
        <dbReference type="EMBL" id="GAA3566254.1"/>
    </source>
</evidence>
<feature type="region of interest" description="Disordered" evidence="6">
    <location>
        <begin position="273"/>
        <end position="292"/>
    </location>
</feature>
<keyword evidence="4 7" id="KW-1133">Transmembrane helix</keyword>
<evidence type="ECO:0000256" key="4">
    <source>
        <dbReference type="ARBA" id="ARBA00022989"/>
    </source>
</evidence>
<dbReference type="PANTHER" id="PTHR31632">
    <property type="entry name" value="IRON TRANSPORTER FTH1"/>
    <property type="match status" value="1"/>
</dbReference>
<evidence type="ECO:0000256" key="3">
    <source>
        <dbReference type="ARBA" id="ARBA00022692"/>
    </source>
</evidence>
<sequence>MVANFLIGLREGLEAALVVSILIAYLVKTGRQSLLPRIWLGVGVAIIVSLGFGALLTFGPKGLTFTAQEAIGGSLSIVAVALVTWMIFWMARTARTLSGELRSAVDKAAEGTAWSLAIVAMLAVGREGLETAIFLWAATSAATGTTGSSAQPLVGAVLGIAVAVVLGYLTYRGAVKINLSRFFFWTGIFLIFVAAGVLSYGVHDLQEAGILPGLNTLAFDVSHVIPPTSWYGTVLKGVFNFSPATTVLEAVAWVCYVVPVLTVFVRQGRHRAAPAPRPAAPASAQPVASGRN</sequence>
<evidence type="ECO:0000256" key="2">
    <source>
        <dbReference type="ARBA" id="ARBA00008333"/>
    </source>
</evidence>
<keyword evidence="9" id="KW-1185">Reference proteome</keyword>
<dbReference type="Proteomes" id="UP001500767">
    <property type="component" value="Unassembled WGS sequence"/>
</dbReference>
<feature type="transmembrane region" description="Helical" evidence="7">
    <location>
        <begin position="150"/>
        <end position="170"/>
    </location>
</feature>
<feature type="transmembrane region" description="Helical" evidence="7">
    <location>
        <begin position="244"/>
        <end position="265"/>
    </location>
</feature>
<dbReference type="InterPro" id="IPR004923">
    <property type="entry name" value="FTR1/Fip1/EfeU"/>
</dbReference>
<keyword evidence="3 7" id="KW-0812">Transmembrane</keyword>
<comment type="caution">
    <text evidence="8">The sequence shown here is derived from an EMBL/GenBank/DDBJ whole genome shotgun (WGS) entry which is preliminary data.</text>
</comment>
<evidence type="ECO:0000256" key="1">
    <source>
        <dbReference type="ARBA" id="ARBA00004141"/>
    </source>
</evidence>
<feature type="transmembrane region" description="Helical" evidence="7">
    <location>
        <begin position="112"/>
        <end position="138"/>
    </location>
</feature>
<feature type="compositionally biased region" description="Low complexity" evidence="6">
    <location>
        <begin position="280"/>
        <end position="292"/>
    </location>
</feature>
<dbReference type="Pfam" id="PF03239">
    <property type="entry name" value="FTR1"/>
    <property type="match status" value="1"/>
</dbReference>
<feature type="transmembrane region" description="Helical" evidence="7">
    <location>
        <begin position="38"/>
        <end position="58"/>
    </location>
</feature>
<evidence type="ECO:0000256" key="6">
    <source>
        <dbReference type="SAM" id="MobiDB-lite"/>
    </source>
</evidence>
<dbReference type="EMBL" id="BAAAYR010000002">
    <property type="protein sequence ID" value="GAA3566254.1"/>
    <property type="molecule type" value="Genomic_DNA"/>
</dbReference>
<evidence type="ECO:0000256" key="5">
    <source>
        <dbReference type="ARBA" id="ARBA00023136"/>
    </source>
</evidence>
<evidence type="ECO:0000256" key="7">
    <source>
        <dbReference type="SAM" id="Phobius"/>
    </source>
</evidence>
<comment type="similarity">
    <text evidence="2">Belongs to the oxidase-dependent Fe transporter (OFeT) (TC 9.A.10.1) family.</text>
</comment>
<gene>
    <name evidence="8" type="ORF">GCM10022197_22640</name>
</gene>
<reference evidence="9" key="1">
    <citation type="journal article" date="2019" name="Int. J. Syst. Evol. Microbiol.">
        <title>The Global Catalogue of Microorganisms (GCM) 10K type strain sequencing project: providing services to taxonomists for standard genome sequencing and annotation.</title>
        <authorList>
            <consortium name="The Broad Institute Genomics Platform"/>
            <consortium name="The Broad Institute Genome Sequencing Center for Infectious Disease"/>
            <person name="Wu L."/>
            <person name="Ma J."/>
        </authorList>
    </citation>
    <scope>NUCLEOTIDE SEQUENCE [LARGE SCALE GENOMIC DNA]</scope>
    <source>
        <strain evidence="9">JCM 16540</strain>
    </source>
</reference>
<protein>
    <submittedName>
        <fullName evidence="8">FTR1 family protein</fullName>
    </submittedName>
</protein>
<comment type="subcellular location">
    <subcellularLocation>
        <location evidence="1">Membrane</location>
        <topology evidence="1">Multi-pass membrane protein</topology>
    </subcellularLocation>
</comment>
<dbReference type="PANTHER" id="PTHR31632:SF2">
    <property type="entry name" value="PLASMA MEMBRANE IRON PERMEASE"/>
    <property type="match status" value="1"/>
</dbReference>
<dbReference type="NCBIfam" id="NF041756">
    <property type="entry name" value="EfeU"/>
    <property type="match status" value="1"/>
</dbReference>
<feature type="transmembrane region" description="Helical" evidence="7">
    <location>
        <begin position="182"/>
        <end position="202"/>
    </location>
</feature>
<keyword evidence="5 7" id="KW-0472">Membrane</keyword>
<proteinExistence type="inferred from homology"/>
<organism evidence="8 9">
    <name type="scientific">Microlunatus spumicola</name>
    <dbReference type="NCBI Taxonomy" id="81499"/>
    <lineage>
        <taxon>Bacteria</taxon>
        <taxon>Bacillati</taxon>
        <taxon>Actinomycetota</taxon>
        <taxon>Actinomycetes</taxon>
        <taxon>Propionibacteriales</taxon>
        <taxon>Propionibacteriaceae</taxon>
        <taxon>Microlunatus</taxon>
    </lineage>
</organism>
<evidence type="ECO:0000313" key="9">
    <source>
        <dbReference type="Proteomes" id="UP001500767"/>
    </source>
</evidence>